<feature type="region of interest" description="Disordered" evidence="1">
    <location>
        <begin position="160"/>
        <end position="267"/>
    </location>
</feature>
<dbReference type="Proteomes" id="UP001592528">
    <property type="component" value="Unassembled WGS sequence"/>
</dbReference>
<evidence type="ECO:0000256" key="1">
    <source>
        <dbReference type="SAM" id="MobiDB-lite"/>
    </source>
</evidence>
<feature type="compositionally biased region" description="Basic and acidic residues" evidence="1">
    <location>
        <begin position="191"/>
        <end position="207"/>
    </location>
</feature>
<feature type="compositionally biased region" description="Basic and acidic residues" evidence="1">
    <location>
        <begin position="173"/>
        <end position="184"/>
    </location>
</feature>
<evidence type="ECO:0008006" key="4">
    <source>
        <dbReference type="Google" id="ProtNLM"/>
    </source>
</evidence>
<accession>A0ABV6UW32</accession>
<proteinExistence type="predicted"/>
<dbReference type="RefSeq" id="WP_030266776.1">
    <property type="nucleotide sequence ID" value="NZ_JBHEZZ010000023.1"/>
</dbReference>
<sequence>MPHPPAVRRPTAPARGPASTGANDALEFSGTIGDFWSHTQVRDWIMLHPQMTRTAYLLYCLLRSMVTEKRPGALRRMSLDQLCWLLPGINGKPTGLSTVKDALQVLARLGLVTNPDGRLVTSSGQNGIQTTLRRYQVHDLPPDAYDGWRNAWDKLDAYHPGWREDPPAPSTRRSPEDPGGRLEGRNSGYRADLDRNRETAGHFDGRKSGGRSRNSGQPSRISGDSKPLTCDDNAPKEVFPRSSSLSVRRGPAVAPAQGERENGYAPPVDGAEQAAVRIAQAWADGLRVGGGSLMPRRQASIRHQAAELLAAGETDTDFLASRAQWMGRVKPTWSRFEDALTFEGQGAPLRRSSTARQRLAVRCGNCDDGWRYQDPHAALGPYRCPDCAELARG</sequence>
<dbReference type="EMBL" id="JBHEZZ010000023">
    <property type="protein sequence ID" value="MFC1405684.1"/>
    <property type="molecule type" value="Genomic_DNA"/>
</dbReference>
<protein>
    <recommendedName>
        <fullName evidence="4">Helix-turn-helix domain-containing protein</fullName>
    </recommendedName>
</protein>
<name>A0ABV6UW32_9ACTN</name>
<keyword evidence="3" id="KW-1185">Reference proteome</keyword>
<organism evidence="2 3">
    <name type="scientific">Streptacidiphilus cavernicola</name>
    <dbReference type="NCBI Taxonomy" id="3342716"/>
    <lineage>
        <taxon>Bacteria</taxon>
        <taxon>Bacillati</taxon>
        <taxon>Actinomycetota</taxon>
        <taxon>Actinomycetes</taxon>
        <taxon>Kitasatosporales</taxon>
        <taxon>Streptomycetaceae</taxon>
        <taxon>Streptacidiphilus</taxon>
    </lineage>
</organism>
<evidence type="ECO:0000313" key="2">
    <source>
        <dbReference type="EMBL" id="MFC1405684.1"/>
    </source>
</evidence>
<feature type="compositionally biased region" description="Low complexity" evidence="1">
    <location>
        <begin position="8"/>
        <end position="22"/>
    </location>
</feature>
<reference evidence="2 3" key="1">
    <citation type="submission" date="2024-09" db="EMBL/GenBank/DDBJ databases">
        <authorList>
            <person name="Lee S.D."/>
        </authorList>
    </citation>
    <scope>NUCLEOTIDE SEQUENCE [LARGE SCALE GENOMIC DNA]</scope>
    <source>
        <strain evidence="2 3">N1-5</strain>
    </source>
</reference>
<gene>
    <name evidence="2" type="ORF">ACEZDJ_30785</name>
</gene>
<comment type="caution">
    <text evidence="2">The sequence shown here is derived from an EMBL/GenBank/DDBJ whole genome shotgun (WGS) entry which is preliminary data.</text>
</comment>
<evidence type="ECO:0000313" key="3">
    <source>
        <dbReference type="Proteomes" id="UP001592528"/>
    </source>
</evidence>
<feature type="region of interest" description="Disordered" evidence="1">
    <location>
        <begin position="1"/>
        <end position="23"/>
    </location>
</feature>